<evidence type="ECO:0000259" key="4">
    <source>
        <dbReference type="Pfam" id="PF07726"/>
    </source>
</evidence>
<keyword evidence="1" id="KW-0547">Nucleotide-binding</keyword>
<dbReference type="EMBL" id="FOIF01000016">
    <property type="protein sequence ID" value="SES88316.1"/>
    <property type="molecule type" value="Genomic_DNA"/>
</dbReference>
<feature type="domain" description="ATPase AAA-3" evidence="4">
    <location>
        <begin position="36"/>
        <end position="166"/>
    </location>
</feature>
<proteinExistence type="inferred from homology"/>
<dbReference type="Pfam" id="PF17863">
    <property type="entry name" value="AAA_lid_2"/>
    <property type="match status" value="1"/>
</dbReference>
<dbReference type="Gene3D" id="1.10.8.80">
    <property type="entry name" value="Magnesium chelatase subunit I, C-Terminal domain"/>
    <property type="match status" value="1"/>
</dbReference>
<feature type="domain" description="ChlI/MoxR AAA lid" evidence="5">
    <location>
        <begin position="230"/>
        <end position="302"/>
    </location>
</feature>
<sequence>MDFTKVREMRENLSKVLLDKGETVDDILVALLAKGHVLLEDVPGVGKTVLVKGLSKLLGCKFKRIQFTPDLLPSDITGISIYNQKTGEFEYKKGPIMANIILADEINRTSPKTQSSLLEGMEEGQVTIDGETYPLPEPFLVFATQNPIEYEGTYSLPEAQLDRFLMKCHIGYPSFLGEREILLSQMDGTHPLDKLEQILDIEGLKELQQKVTEVKVSEPILNYILEIVRSTRTYPSVYLGSSPRGALALTKGAKAKAFINERDYVIPDDVKEIAVKVLAHRIIIKPEEVMQGVTGEKVIEDILKGVEVPIGR</sequence>
<dbReference type="FunFam" id="3.40.50.300:FF:000640">
    <property type="entry name" value="MoxR family ATPase"/>
    <property type="match status" value="1"/>
</dbReference>
<dbReference type="GO" id="GO:0016887">
    <property type="term" value="F:ATP hydrolysis activity"/>
    <property type="evidence" value="ECO:0007669"/>
    <property type="project" value="InterPro"/>
</dbReference>
<dbReference type="STRING" id="1120990.SAMN03080614_101633"/>
<evidence type="ECO:0000259" key="5">
    <source>
        <dbReference type="Pfam" id="PF17863"/>
    </source>
</evidence>
<dbReference type="SUPFAM" id="SSF52540">
    <property type="entry name" value="P-loop containing nucleoside triphosphate hydrolases"/>
    <property type="match status" value="1"/>
</dbReference>
<comment type="similarity">
    <text evidence="3">Belongs to the MoxR family.</text>
</comment>
<gene>
    <name evidence="6" type="ORF">SAMN03080614_101633</name>
</gene>
<keyword evidence="2" id="KW-0067">ATP-binding</keyword>
<dbReference type="GO" id="GO:0005524">
    <property type="term" value="F:ATP binding"/>
    <property type="evidence" value="ECO:0007669"/>
    <property type="project" value="UniProtKB-KW"/>
</dbReference>
<dbReference type="Gene3D" id="3.40.50.300">
    <property type="entry name" value="P-loop containing nucleotide triphosphate hydrolases"/>
    <property type="match status" value="1"/>
</dbReference>
<dbReference type="InterPro" id="IPR041628">
    <property type="entry name" value="ChlI/MoxR_AAA_lid"/>
</dbReference>
<dbReference type="InterPro" id="IPR027417">
    <property type="entry name" value="P-loop_NTPase"/>
</dbReference>
<evidence type="ECO:0000313" key="6">
    <source>
        <dbReference type="EMBL" id="SES88316.1"/>
    </source>
</evidence>
<evidence type="ECO:0000256" key="1">
    <source>
        <dbReference type="ARBA" id="ARBA00022741"/>
    </source>
</evidence>
<protein>
    <submittedName>
        <fullName evidence="6">MoxR-like ATPase</fullName>
    </submittedName>
</protein>
<dbReference type="CDD" id="cd00009">
    <property type="entry name" value="AAA"/>
    <property type="match status" value="1"/>
</dbReference>
<dbReference type="PIRSF" id="PIRSF002849">
    <property type="entry name" value="AAA_ATPase_chaperone_MoxR_prd"/>
    <property type="match status" value="1"/>
</dbReference>
<dbReference type="Proteomes" id="UP000243819">
    <property type="component" value="Unassembled WGS sequence"/>
</dbReference>
<organism evidence="6 7">
    <name type="scientific">Anaerobranca gottschalkii DSM 13577</name>
    <dbReference type="NCBI Taxonomy" id="1120990"/>
    <lineage>
        <taxon>Bacteria</taxon>
        <taxon>Bacillati</taxon>
        <taxon>Bacillota</taxon>
        <taxon>Clostridia</taxon>
        <taxon>Eubacteriales</taxon>
        <taxon>Proteinivoracaceae</taxon>
        <taxon>Anaerobranca</taxon>
    </lineage>
</organism>
<reference evidence="7" key="1">
    <citation type="submission" date="2016-10" db="EMBL/GenBank/DDBJ databases">
        <authorList>
            <person name="Varghese N."/>
            <person name="Submissions S."/>
        </authorList>
    </citation>
    <scope>NUCLEOTIDE SEQUENCE [LARGE SCALE GENOMIC DNA]</scope>
    <source>
        <strain evidence="7">DSM 13577</strain>
    </source>
</reference>
<dbReference type="PANTHER" id="PTHR42759:SF5">
    <property type="entry name" value="METHANOL DEHYDROGENASE REGULATOR"/>
    <property type="match status" value="1"/>
</dbReference>
<dbReference type="PANTHER" id="PTHR42759">
    <property type="entry name" value="MOXR FAMILY PROTEIN"/>
    <property type="match status" value="1"/>
</dbReference>
<dbReference type="AlphaFoldDB" id="A0A1I0A2E9"/>
<dbReference type="Pfam" id="PF07726">
    <property type="entry name" value="AAA_3"/>
    <property type="match status" value="1"/>
</dbReference>
<keyword evidence="7" id="KW-1185">Reference proteome</keyword>
<accession>A0A1I0A2E9</accession>
<name>A0A1I0A2E9_9FIRM</name>
<dbReference type="InterPro" id="IPR011703">
    <property type="entry name" value="ATPase_AAA-3"/>
</dbReference>
<dbReference type="InterPro" id="IPR050764">
    <property type="entry name" value="CbbQ/NirQ/NorQ/GpvN"/>
</dbReference>
<evidence type="ECO:0000256" key="2">
    <source>
        <dbReference type="ARBA" id="ARBA00022840"/>
    </source>
</evidence>
<evidence type="ECO:0000256" key="3">
    <source>
        <dbReference type="ARBA" id="ARBA00061607"/>
    </source>
</evidence>
<evidence type="ECO:0000313" key="7">
    <source>
        <dbReference type="Proteomes" id="UP000243819"/>
    </source>
</evidence>